<feature type="chain" id="PRO_5031500043" description="Peptidyl-prolyl cis-trans isomerase" evidence="6">
    <location>
        <begin position="27"/>
        <end position="314"/>
    </location>
</feature>
<name>A0A7Y2M434_9MICO</name>
<dbReference type="RefSeq" id="WP_167039180.1">
    <property type="nucleotide sequence ID" value="NZ_BAAANA010000001.1"/>
</dbReference>
<dbReference type="PROSITE" id="PS50059">
    <property type="entry name" value="FKBP_PPIASE"/>
    <property type="match status" value="1"/>
</dbReference>
<dbReference type="GO" id="GO:0005737">
    <property type="term" value="C:cytoplasm"/>
    <property type="evidence" value="ECO:0007669"/>
    <property type="project" value="TreeGrafter"/>
</dbReference>
<dbReference type="InterPro" id="IPR046357">
    <property type="entry name" value="PPIase_dom_sf"/>
</dbReference>
<comment type="similarity">
    <text evidence="5">Belongs to the FKBP-type PPIase family.</text>
</comment>
<evidence type="ECO:0000313" key="8">
    <source>
        <dbReference type="EMBL" id="NNH05379.1"/>
    </source>
</evidence>
<dbReference type="InterPro" id="IPR001179">
    <property type="entry name" value="PPIase_FKBP_dom"/>
</dbReference>
<comment type="caution">
    <text evidence="8">The sequence shown here is derived from an EMBL/GenBank/DDBJ whole genome shotgun (WGS) entry which is preliminary data.</text>
</comment>
<evidence type="ECO:0000256" key="6">
    <source>
        <dbReference type="SAM" id="SignalP"/>
    </source>
</evidence>
<keyword evidence="2 4" id="KW-0697">Rotamase</keyword>
<keyword evidence="9" id="KW-1185">Reference proteome</keyword>
<dbReference type="PANTHER" id="PTHR10516">
    <property type="entry name" value="PEPTIDYL-PROLYL CIS-TRANS ISOMERASE"/>
    <property type="match status" value="1"/>
</dbReference>
<comment type="catalytic activity">
    <reaction evidence="1 4 5">
        <text>[protein]-peptidylproline (omega=180) = [protein]-peptidylproline (omega=0)</text>
        <dbReference type="Rhea" id="RHEA:16237"/>
        <dbReference type="Rhea" id="RHEA-COMP:10747"/>
        <dbReference type="Rhea" id="RHEA-COMP:10748"/>
        <dbReference type="ChEBI" id="CHEBI:83833"/>
        <dbReference type="ChEBI" id="CHEBI:83834"/>
        <dbReference type="EC" id="5.2.1.8"/>
    </reaction>
</comment>
<dbReference type="Pfam" id="PF00254">
    <property type="entry name" value="FKBP_C"/>
    <property type="match status" value="1"/>
</dbReference>
<dbReference type="InterPro" id="IPR050689">
    <property type="entry name" value="FKBP-type_PPIase"/>
</dbReference>
<evidence type="ECO:0000256" key="3">
    <source>
        <dbReference type="ARBA" id="ARBA00023235"/>
    </source>
</evidence>
<keyword evidence="6" id="KW-0732">Signal</keyword>
<dbReference type="Gene3D" id="3.10.50.40">
    <property type="match status" value="1"/>
</dbReference>
<dbReference type="EC" id="5.2.1.8" evidence="5"/>
<organism evidence="8 9">
    <name type="scientific">Microbacterium ulmi</name>
    <dbReference type="NCBI Taxonomy" id="179095"/>
    <lineage>
        <taxon>Bacteria</taxon>
        <taxon>Bacillati</taxon>
        <taxon>Actinomycetota</taxon>
        <taxon>Actinomycetes</taxon>
        <taxon>Micrococcales</taxon>
        <taxon>Microbacteriaceae</taxon>
        <taxon>Microbacterium</taxon>
    </lineage>
</organism>
<dbReference type="EMBL" id="JABEMB010000045">
    <property type="protein sequence ID" value="NNH05379.1"/>
    <property type="molecule type" value="Genomic_DNA"/>
</dbReference>
<dbReference type="GO" id="GO:0003755">
    <property type="term" value="F:peptidyl-prolyl cis-trans isomerase activity"/>
    <property type="evidence" value="ECO:0007669"/>
    <property type="project" value="UniProtKB-UniRule"/>
</dbReference>
<dbReference type="AlphaFoldDB" id="A0A7Y2M434"/>
<evidence type="ECO:0000256" key="5">
    <source>
        <dbReference type="RuleBase" id="RU003915"/>
    </source>
</evidence>
<evidence type="ECO:0000256" key="1">
    <source>
        <dbReference type="ARBA" id="ARBA00000971"/>
    </source>
</evidence>
<feature type="signal peptide" evidence="6">
    <location>
        <begin position="1"/>
        <end position="26"/>
    </location>
</feature>
<evidence type="ECO:0000256" key="2">
    <source>
        <dbReference type="ARBA" id="ARBA00023110"/>
    </source>
</evidence>
<feature type="domain" description="PPIase FKBP-type" evidence="7">
    <location>
        <begin position="224"/>
        <end position="311"/>
    </location>
</feature>
<evidence type="ECO:0000256" key="4">
    <source>
        <dbReference type="PROSITE-ProRule" id="PRU00277"/>
    </source>
</evidence>
<protein>
    <recommendedName>
        <fullName evidence="5">Peptidyl-prolyl cis-trans isomerase</fullName>
        <ecNumber evidence="5">5.2.1.8</ecNumber>
    </recommendedName>
</protein>
<proteinExistence type="inferred from homology"/>
<dbReference type="Proteomes" id="UP000543598">
    <property type="component" value="Unassembled WGS sequence"/>
</dbReference>
<keyword evidence="3 4" id="KW-0413">Isomerase</keyword>
<dbReference type="PROSITE" id="PS51257">
    <property type="entry name" value="PROKAR_LIPOPROTEIN"/>
    <property type="match status" value="1"/>
</dbReference>
<reference evidence="8 9" key="1">
    <citation type="submission" date="2020-05" db="EMBL/GenBank/DDBJ databases">
        <title>MicrobeNet Type strains.</title>
        <authorList>
            <person name="Nicholson A.C."/>
        </authorList>
    </citation>
    <scope>NUCLEOTIDE SEQUENCE [LARGE SCALE GENOMIC DNA]</scope>
    <source>
        <strain evidence="8 9">JCM 14282</strain>
    </source>
</reference>
<evidence type="ECO:0000259" key="7">
    <source>
        <dbReference type="PROSITE" id="PS50059"/>
    </source>
</evidence>
<evidence type="ECO:0000313" key="9">
    <source>
        <dbReference type="Proteomes" id="UP000543598"/>
    </source>
</evidence>
<gene>
    <name evidence="8" type="ORF">HLA99_16160</name>
</gene>
<dbReference type="PANTHER" id="PTHR10516:SF443">
    <property type="entry name" value="FK506-BINDING PROTEIN 59-RELATED"/>
    <property type="match status" value="1"/>
</dbReference>
<sequence length="314" mass="31453">MRIRPLAALSVAALAAVLLTGCSGSAAPQATPTDTSASADLCAVAAPGGDTVEAVKVEGAVGAAPTVTFSAPLDIQSAERVVSTEGDGPQIQDGDFVAYAIAVFDATTGASVQQGGFDGVPLPAFPISVGSGPDMFFGCATEGSRIVMTVPASGSSAAQVYVIDVLGVTPADEWCAVSEPGPDFPTVEFGADGAPTITIPAAEPPTDVELEVVQEGDGDVVEPGDEVTVNYTGVKWSDGSVFDSSWEGGTPATFTTTGVVAGFQRALEGQTVGSKVVVSMPPACGYGEEGSSSHELAGETLVFALEIISKTEGQ</sequence>
<dbReference type="SUPFAM" id="SSF54534">
    <property type="entry name" value="FKBP-like"/>
    <property type="match status" value="1"/>
</dbReference>
<accession>A0A7Y2M434</accession>